<dbReference type="InterPro" id="IPR027417">
    <property type="entry name" value="P-loop_NTPase"/>
</dbReference>
<dbReference type="OrthoDB" id="6161812at2759"/>
<dbReference type="InterPro" id="IPR011990">
    <property type="entry name" value="TPR-like_helical_dom_sf"/>
</dbReference>
<sequence>MATSDLILEPLSNGAEPWAFSVIVVPDFTKHGTAPGNSHPWLHEILRPQQAQAQIIRFNYQITMKGPSVWHQLRQSAQDLVDVFRSKTDLHKMLAKPMIFVGHGLGGLIVKRVLTILATPTLSGSEPRPRNKDVLRLISGVIFFGTPHVRNNDSKNWHRLTNLLKFTGVLPSRFLASSEREAKTAVFTCDEFERSRVEMQVISIYETKNTKIKTHRYWPLRDELPLVDRVLAETFAMKEQLLGNEFAHEGVSNVLPQSHIQKHITLLLMSALGTGRQGTTIRPIQDPTTTQAQDDLWEESVAPLSVDGNRQNDSNSYNAASRRHGTSEGADLGSSLPSNFDVIPSDDQGNYVADVAETSTWPCHLWGGFESETDFTGRHETFADIDACFFPSADQEQERLSEQSPELPCCCISGLGGMGKTSTAIQYALARQKEFDAIFVVQADLHAKLSDQFSKIAPALGLIEKVTDNNDTGSEDVDLIVNRSKALEWLASPKFATSALEERKRALDGTESRKLNWLLIFDNVEDSSMLRDYWPSGSIGCVLVTTRDARNSDYLALQSRTRHISLEGLDPTSASELCLKLSCIAPSVSNNADASSIVEKLGYLPLAIRQVAAYIFRKRMTLEDFLILYDKTLLDGKEGDRNGYSWSYDIITSWALDALSAHAQSLIGIYSYLDPDGVQDSLLTDSLENHRNRKLPANCPDDKSVHIDARGELLKSSLIRGNLSKKPLVIRMHRLVQTITVVRMAHLQRDEVFSFVACAIYDAWPFTENNWDHQVGLWSAQEMLVLHIFRLTDIAKAHGISGIEVEVKRKFIALLSACGWYGQERGDFDSGIPLLEFGIDLCATSEDDFLDLRADLSFGLGGATCDTNRWPNFLFHAKEQLRYRLRSDAQKGTGPTSNTAIAYSELGIAQALMKQYGDGIQNCDRAIEIYSTQSDVVDGTFFPAFPNIHRALALVGAGRPEEGEQGLLDLIAWEKNHVESGKADFKLGYAWHCCGLIYSRTGRSDDSFEAYNNAFRNYKNTVGELYHRFGNVCGKIAEHHESLKQFEAAE</sequence>
<feature type="domain" description="DUF7779" evidence="3">
    <location>
        <begin position="654"/>
        <end position="746"/>
    </location>
</feature>
<name>A0A4Q4RJY6_9PLEO</name>
<dbReference type="InterPro" id="IPR019734">
    <property type="entry name" value="TPR_rpt"/>
</dbReference>
<gene>
    <name evidence="4" type="ORF">AA0113_g8240</name>
</gene>
<evidence type="ECO:0000259" key="3">
    <source>
        <dbReference type="Pfam" id="PF25000"/>
    </source>
</evidence>
<dbReference type="SMART" id="SM00028">
    <property type="entry name" value="TPR"/>
    <property type="match status" value="2"/>
</dbReference>
<feature type="compositionally biased region" description="Polar residues" evidence="2">
    <location>
        <begin position="308"/>
        <end position="319"/>
    </location>
</feature>
<dbReference type="Pfam" id="PF25000">
    <property type="entry name" value="DUF7779"/>
    <property type="match status" value="1"/>
</dbReference>
<organism evidence="4 5">
    <name type="scientific">Alternaria arborescens</name>
    <dbReference type="NCBI Taxonomy" id="156630"/>
    <lineage>
        <taxon>Eukaryota</taxon>
        <taxon>Fungi</taxon>
        <taxon>Dikarya</taxon>
        <taxon>Ascomycota</taxon>
        <taxon>Pezizomycotina</taxon>
        <taxon>Dothideomycetes</taxon>
        <taxon>Pleosporomycetidae</taxon>
        <taxon>Pleosporales</taxon>
        <taxon>Pleosporineae</taxon>
        <taxon>Pleosporaceae</taxon>
        <taxon>Alternaria</taxon>
        <taxon>Alternaria sect. Alternaria</taxon>
    </lineage>
</organism>
<evidence type="ECO:0000256" key="1">
    <source>
        <dbReference type="ARBA" id="ARBA00004685"/>
    </source>
</evidence>
<dbReference type="PANTHER" id="PTHR35205">
    <property type="entry name" value="NB-ARC AND TPR DOMAIN PROTEIN"/>
    <property type="match status" value="1"/>
</dbReference>
<dbReference type="PANTHER" id="PTHR35205:SF1">
    <property type="entry name" value="ZU5 DOMAIN-CONTAINING PROTEIN"/>
    <property type="match status" value="1"/>
</dbReference>
<protein>
    <recommendedName>
        <fullName evidence="3">DUF7779 domain-containing protein</fullName>
    </recommendedName>
</protein>
<reference evidence="5" key="1">
    <citation type="journal article" date="2019" name="bioRxiv">
        <title>Genomics, evolutionary history and diagnostics of the Alternaria alternata species group including apple and Asian pear pathotypes.</title>
        <authorList>
            <person name="Armitage A.D."/>
            <person name="Cockerton H.M."/>
            <person name="Sreenivasaprasad S."/>
            <person name="Woodhall J.W."/>
            <person name="Lane C.R."/>
            <person name="Harrison R.J."/>
            <person name="Clarkson J.P."/>
        </authorList>
    </citation>
    <scope>NUCLEOTIDE SEQUENCE [LARGE SCALE GENOMIC DNA]</scope>
    <source>
        <strain evidence="5">RGR 97.0016</strain>
    </source>
</reference>
<dbReference type="Proteomes" id="UP000293823">
    <property type="component" value="Unassembled WGS sequence"/>
</dbReference>
<comment type="pathway">
    <text evidence="1">Mycotoxin biosynthesis.</text>
</comment>
<dbReference type="GO" id="GO:0043531">
    <property type="term" value="F:ADP binding"/>
    <property type="evidence" value="ECO:0007669"/>
    <property type="project" value="InterPro"/>
</dbReference>
<dbReference type="SUPFAM" id="SSF52540">
    <property type="entry name" value="P-loop containing nucleoside triphosphate hydrolases"/>
    <property type="match status" value="1"/>
</dbReference>
<dbReference type="SUPFAM" id="SSF48452">
    <property type="entry name" value="TPR-like"/>
    <property type="match status" value="1"/>
</dbReference>
<comment type="caution">
    <text evidence="4">The sequence shown here is derived from an EMBL/GenBank/DDBJ whole genome shotgun (WGS) entry which is preliminary data.</text>
</comment>
<dbReference type="InterPro" id="IPR029058">
    <property type="entry name" value="AB_hydrolase_fold"/>
</dbReference>
<dbReference type="AlphaFoldDB" id="A0A4Q4RJY6"/>
<dbReference type="EMBL" id="PEJP01000033">
    <property type="protein sequence ID" value="RYO57115.1"/>
    <property type="molecule type" value="Genomic_DNA"/>
</dbReference>
<keyword evidence="5" id="KW-1185">Reference proteome</keyword>
<dbReference type="InterPro" id="IPR056681">
    <property type="entry name" value="DUF7779"/>
</dbReference>
<feature type="region of interest" description="Disordered" evidence="2">
    <location>
        <begin position="303"/>
        <end position="339"/>
    </location>
</feature>
<evidence type="ECO:0000313" key="4">
    <source>
        <dbReference type="EMBL" id="RYO57115.1"/>
    </source>
</evidence>
<dbReference type="SUPFAM" id="SSF53474">
    <property type="entry name" value="alpha/beta-Hydrolases"/>
    <property type="match status" value="1"/>
</dbReference>
<dbReference type="Gene3D" id="1.25.40.10">
    <property type="entry name" value="Tetratricopeptide repeat domain"/>
    <property type="match status" value="1"/>
</dbReference>
<accession>A0A4Q4RJY6</accession>
<proteinExistence type="predicted"/>
<dbReference type="Gene3D" id="3.40.50.300">
    <property type="entry name" value="P-loop containing nucleotide triphosphate hydrolases"/>
    <property type="match status" value="1"/>
</dbReference>
<evidence type="ECO:0000313" key="5">
    <source>
        <dbReference type="Proteomes" id="UP000293823"/>
    </source>
</evidence>
<evidence type="ECO:0000256" key="2">
    <source>
        <dbReference type="SAM" id="MobiDB-lite"/>
    </source>
</evidence>